<evidence type="ECO:0000313" key="8">
    <source>
        <dbReference type="EMBL" id="OGG56209.1"/>
    </source>
</evidence>
<comment type="caution">
    <text evidence="8">The sequence shown here is derived from an EMBL/GenBank/DDBJ whole genome shotgun (WGS) entry which is preliminary data.</text>
</comment>
<organism evidence="8 9">
    <name type="scientific">Handelsmanbacteria sp. (strain RIFCSPLOWO2_12_FULL_64_10)</name>
    <dbReference type="NCBI Taxonomy" id="1817868"/>
    <lineage>
        <taxon>Bacteria</taxon>
        <taxon>Candidatus Handelsmaniibacteriota</taxon>
    </lineage>
</organism>
<evidence type="ECO:0000256" key="7">
    <source>
        <dbReference type="SAM" id="Phobius"/>
    </source>
</evidence>
<feature type="transmembrane region" description="Helical" evidence="7">
    <location>
        <begin position="50"/>
        <end position="78"/>
    </location>
</feature>
<feature type="transmembrane region" description="Helical" evidence="7">
    <location>
        <begin position="12"/>
        <end position="30"/>
    </location>
</feature>
<feature type="transmembrane region" description="Helical" evidence="7">
    <location>
        <begin position="305"/>
        <end position="322"/>
    </location>
</feature>
<name>A0A1F6D452_HANXR</name>
<keyword evidence="2" id="KW-1003">Cell membrane</keyword>
<feature type="transmembrane region" description="Helical" evidence="7">
    <location>
        <begin position="367"/>
        <end position="384"/>
    </location>
</feature>
<sequence>MRILSRYIVRRYLVWLALALTALVAIFLVVDLTDRLNEFLDRAFEGRAILIYYAFYIPYVVILTLPMASLLACLFAVGDLSRHGELTAMKAAGLSLGRILAPLVGTAFGLSLIALLVADRAVPGANRRRAEIERGGALEVPPFSVRENLVLRDAGGRVLSVGRYEVGAKVGYTVSLDRYEKATGPESGVQSPKSDSGFVTLDPSTSLRTGSRLLRSRITAATMRWDGEGWEWRDGVLREFDGDREVATPFASLRPDGLTLRPEDLERPDRKPEEMSHAELRRTIDRRRLSGAPARKEEVELRLKVAFPFAALVMTLFGAPLASSLRRTGRGTTFGLCLLLSFIYYGGIKGCQALGWNGLLPPALSAWLPNAVFAGVGVALFLRAHK</sequence>
<dbReference type="InterPro" id="IPR005495">
    <property type="entry name" value="LptG/LptF_permease"/>
</dbReference>
<dbReference type="GO" id="GO:0043190">
    <property type="term" value="C:ATP-binding cassette (ABC) transporter complex"/>
    <property type="evidence" value="ECO:0007669"/>
    <property type="project" value="TreeGrafter"/>
</dbReference>
<reference evidence="8 9" key="1">
    <citation type="journal article" date="2016" name="Nat. Commun.">
        <title>Thousands of microbial genomes shed light on interconnected biogeochemical processes in an aquifer system.</title>
        <authorList>
            <person name="Anantharaman K."/>
            <person name="Brown C.T."/>
            <person name="Hug L.A."/>
            <person name="Sharon I."/>
            <person name="Castelle C.J."/>
            <person name="Probst A.J."/>
            <person name="Thomas B.C."/>
            <person name="Singh A."/>
            <person name="Wilkins M.J."/>
            <person name="Karaoz U."/>
            <person name="Brodie E.L."/>
            <person name="Williams K.H."/>
            <person name="Hubbard S.S."/>
            <person name="Banfield J.F."/>
        </authorList>
    </citation>
    <scope>NUCLEOTIDE SEQUENCE [LARGE SCALE GENOMIC DNA]</scope>
    <source>
        <strain evidence="9">RIFCSPLOWO2_12_FULL_64_10</strain>
    </source>
</reference>
<evidence type="ECO:0000256" key="6">
    <source>
        <dbReference type="SAM" id="MobiDB-lite"/>
    </source>
</evidence>
<evidence type="ECO:0000256" key="4">
    <source>
        <dbReference type="ARBA" id="ARBA00022989"/>
    </source>
</evidence>
<dbReference type="Pfam" id="PF03739">
    <property type="entry name" value="LptF_LptG"/>
    <property type="match status" value="1"/>
</dbReference>
<evidence type="ECO:0000313" key="9">
    <source>
        <dbReference type="Proteomes" id="UP000178606"/>
    </source>
</evidence>
<proteinExistence type="predicted"/>
<dbReference type="Proteomes" id="UP000178606">
    <property type="component" value="Unassembled WGS sequence"/>
</dbReference>
<dbReference type="AlphaFoldDB" id="A0A1F6D452"/>
<evidence type="ECO:0008006" key="10">
    <source>
        <dbReference type="Google" id="ProtNLM"/>
    </source>
</evidence>
<dbReference type="PANTHER" id="PTHR33529:SF6">
    <property type="entry name" value="YJGP_YJGQ FAMILY PERMEASE"/>
    <property type="match status" value="1"/>
</dbReference>
<feature type="transmembrane region" description="Helical" evidence="7">
    <location>
        <begin position="334"/>
        <end position="355"/>
    </location>
</feature>
<evidence type="ECO:0000256" key="3">
    <source>
        <dbReference type="ARBA" id="ARBA00022692"/>
    </source>
</evidence>
<accession>A0A1F6D452</accession>
<evidence type="ECO:0000256" key="5">
    <source>
        <dbReference type="ARBA" id="ARBA00023136"/>
    </source>
</evidence>
<evidence type="ECO:0000256" key="2">
    <source>
        <dbReference type="ARBA" id="ARBA00022475"/>
    </source>
</evidence>
<dbReference type="EMBL" id="MFKF01000041">
    <property type="protein sequence ID" value="OGG56209.1"/>
    <property type="molecule type" value="Genomic_DNA"/>
</dbReference>
<comment type="subcellular location">
    <subcellularLocation>
        <location evidence="1">Cell membrane</location>
        <topology evidence="1">Multi-pass membrane protein</topology>
    </subcellularLocation>
</comment>
<dbReference type="PANTHER" id="PTHR33529">
    <property type="entry name" value="SLR0882 PROTEIN-RELATED"/>
    <property type="match status" value="1"/>
</dbReference>
<feature type="region of interest" description="Disordered" evidence="6">
    <location>
        <begin position="182"/>
        <end position="203"/>
    </location>
</feature>
<gene>
    <name evidence="8" type="ORF">A3F84_05925</name>
</gene>
<protein>
    <recommendedName>
        <fullName evidence="10">LPS export ABC transporter permease LptG</fullName>
    </recommendedName>
</protein>
<feature type="compositionally biased region" description="Basic and acidic residues" evidence="6">
    <location>
        <begin position="261"/>
        <end position="277"/>
    </location>
</feature>
<dbReference type="GO" id="GO:0015920">
    <property type="term" value="P:lipopolysaccharide transport"/>
    <property type="evidence" value="ECO:0007669"/>
    <property type="project" value="TreeGrafter"/>
</dbReference>
<feature type="region of interest" description="Disordered" evidence="6">
    <location>
        <begin position="257"/>
        <end position="277"/>
    </location>
</feature>
<keyword evidence="4 7" id="KW-1133">Transmembrane helix</keyword>
<keyword evidence="3 7" id="KW-0812">Transmembrane</keyword>
<feature type="transmembrane region" description="Helical" evidence="7">
    <location>
        <begin position="99"/>
        <end position="118"/>
    </location>
</feature>
<keyword evidence="5 7" id="KW-0472">Membrane</keyword>
<evidence type="ECO:0000256" key="1">
    <source>
        <dbReference type="ARBA" id="ARBA00004651"/>
    </source>
</evidence>